<dbReference type="GO" id="GO:0016020">
    <property type="term" value="C:membrane"/>
    <property type="evidence" value="ECO:0007669"/>
    <property type="project" value="UniProtKB-SubCell"/>
</dbReference>
<feature type="domain" description="Cytochrome b561" evidence="10">
    <location>
        <begin position="253"/>
        <end position="374"/>
    </location>
</feature>
<dbReference type="SUPFAM" id="SSF49344">
    <property type="entry name" value="CBD9-like"/>
    <property type="match status" value="1"/>
</dbReference>
<evidence type="ECO:0000259" key="10">
    <source>
        <dbReference type="SMART" id="SM00665"/>
    </source>
</evidence>
<evidence type="ECO:0000256" key="1">
    <source>
        <dbReference type="ARBA" id="ARBA00004370"/>
    </source>
</evidence>
<dbReference type="Pfam" id="PF10348">
    <property type="entry name" value="DUF2427"/>
    <property type="match status" value="1"/>
</dbReference>
<dbReference type="InterPro" id="IPR015920">
    <property type="entry name" value="Cellobiose_DH-like_cyt"/>
</dbReference>
<evidence type="ECO:0000313" key="11">
    <source>
        <dbReference type="EMBL" id="KAH9838896.1"/>
    </source>
</evidence>
<gene>
    <name evidence="11" type="ORF">Tdes44962_MAKER01747</name>
</gene>
<feature type="region of interest" description="Disordered" evidence="7">
    <location>
        <begin position="447"/>
        <end position="478"/>
    </location>
</feature>
<evidence type="ECO:0000256" key="2">
    <source>
        <dbReference type="ARBA" id="ARBA00022448"/>
    </source>
</evidence>
<dbReference type="InterPro" id="IPR018825">
    <property type="entry name" value="DUF2427"/>
</dbReference>
<feature type="transmembrane region" description="Helical" evidence="8">
    <location>
        <begin position="357"/>
        <end position="378"/>
    </location>
</feature>
<dbReference type="SMART" id="SM00665">
    <property type="entry name" value="B561"/>
    <property type="match status" value="1"/>
</dbReference>
<keyword evidence="3 8" id="KW-0812">Transmembrane</keyword>
<reference evidence="11 12" key="2">
    <citation type="journal article" date="2021" name="Curr. Genet.">
        <title>Genetic response to nitrogen starvation in the aggressive Eucalyptus foliar pathogen Teratosphaeria destructans.</title>
        <authorList>
            <person name="Havenga M."/>
            <person name="Wingfield B.D."/>
            <person name="Wingfield M.J."/>
            <person name="Dreyer L.L."/>
            <person name="Roets F."/>
            <person name="Aylward J."/>
        </authorList>
    </citation>
    <scope>NUCLEOTIDE SEQUENCE [LARGE SCALE GENOMIC DNA]</scope>
    <source>
        <strain evidence="11">CMW44962</strain>
    </source>
</reference>
<reference evidence="11 12" key="1">
    <citation type="journal article" date="2018" name="IMA Fungus">
        <title>IMA Genome-F 10: Nine draft genome sequences of Claviceps purpurea s.lat., including C. arundinis, C. humidiphila, and C. cf. spartinae, pseudomolecules for the pitch canker pathogen Fusarium circinatum, draft genome of Davidsoniella eucalypti, Grosmannia galeiformis, Quambalaria eucalypti, and Teratosphaeria destructans.</title>
        <authorList>
            <person name="Wingfield B.D."/>
            <person name="Liu M."/>
            <person name="Nguyen H.D."/>
            <person name="Lane F.A."/>
            <person name="Morgan S.W."/>
            <person name="De Vos L."/>
            <person name="Wilken P.M."/>
            <person name="Duong T.A."/>
            <person name="Aylward J."/>
            <person name="Coetzee M.P."/>
            <person name="Dadej K."/>
            <person name="De Beer Z.W."/>
            <person name="Findlay W."/>
            <person name="Havenga M."/>
            <person name="Kolarik M."/>
            <person name="Menzies J.G."/>
            <person name="Naidoo K."/>
            <person name="Pochopski O."/>
            <person name="Shoukouhi P."/>
            <person name="Santana Q.C."/>
            <person name="Seifert K.A."/>
            <person name="Soal N."/>
            <person name="Steenkamp E.T."/>
            <person name="Tatham C.T."/>
            <person name="van der Nest M.A."/>
            <person name="Wingfield M.J."/>
        </authorList>
    </citation>
    <scope>NUCLEOTIDE SEQUENCE [LARGE SCALE GENOMIC DNA]</scope>
    <source>
        <strain evidence="11">CMW44962</strain>
    </source>
</reference>
<keyword evidence="6 8" id="KW-0472">Membrane</keyword>
<dbReference type="Gene3D" id="2.60.40.1210">
    <property type="entry name" value="Cellobiose dehydrogenase, cytochrome domain"/>
    <property type="match status" value="1"/>
</dbReference>
<dbReference type="Gene3D" id="1.20.120.1770">
    <property type="match status" value="1"/>
</dbReference>
<dbReference type="PANTHER" id="PTHR47797">
    <property type="entry name" value="DEHYDROGENASE, PUTATIVE (AFU_ORTHOLOGUE AFUA_8G05805)-RELATED"/>
    <property type="match status" value="1"/>
</dbReference>
<evidence type="ECO:0000256" key="7">
    <source>
        <dbReference type="SAM" id="MobiDB-lite"/>
    </source>
</evidence>
<keyword evidence="5 8" id="KW-1133">Transmembrane helix</keyword>
<evidence type="ECO:0000256" key="3">
    <source>
        <dbReference type="ARBA" id="ARBA00022692"/>
    </source>
</evidence>
<dbReference type="InterPro" id="IPR006593">
    <property type="entry name" value="Cyt_b561/ferric_Rdtase_TM"/>
</dbReference>
<dbReference type="OrthoDB" id="19261at2759"/>
<dbReference type="EMBL" id="RIBY02000668">
    <property type="protein sequence ID" value="KAH9838896.1"/>
    <property type="molecule type" value="Genomic_DNA"/>
</dbReference>
<dbReference type="CDD" id="cd09630">
    <property type="entry name" value="CDH_like_cytochrome"/>
    <property type="match status" value="1"/>
</dbReference>
<dbReference type="CDD" id="cd08760">
    <property type="entry name" value="Cyt_b561_FRRS1_like"/>
    <property type="match status" value="1"/>
</dbReference>
<keyword evidence="2" id="KW-0813">Transport</keyword>
<dbReference type="Proteomes" id="UP001138500">
    <property type="component" value="Unassembled WGS sequence"/>
</dbReference>
<comment type="caution">
    <text evidence="11">The sequence shown here is derived from an EMBL/GenBank/DDBJ whole genome shotgun (WGS) entry which is preliminary data.</text>
</comment>
<dbReference type="PANTHER" id="PTHR47797:SF1">
    <property type="entry name" value="CYTOCHROME B561 DOMAIN-CONTAINING PROTEIN-RELATED"/>
    <property type="match status" value="1"/>
</dbReference>
<dbReference type="Pfam" id="PF16010">
    <property type="entry name" value="CDH-cyt"/>
    <property type="match status" value="1"/>
</dbReference>
<accession>A0A9W7SXJ0</accession>
<name>A0A9W7SXJ0_9PEZI</name>
<evidence type="ECO:0000313" key="12">
    <source>
        <dbReference type="Proteomes" id="UP001138500"/>
    </source>
</evidence>
<feature type="transmembrane region" description="Helical" evidence="8">
    <location>
        <begin position="315"/>
        <end position="337"/>
    </location>
</feature>
<evidence type="ECO:0000256" key="6">
    <source>
        <dbReference type="ARBA" id="ARBA00023136"/>
    </source>
</evidence>
<feature type="chain" id="PRO_5040951843" evidence="9">
    <location>
        <begin position="20"/>
        <end position="501"/>
    </location>
</feature>
<evidence type="ECO:0000256" key="9">
    <source>
        <dbReference type="SAM" id="SignalP"/>
    </source>
</evidence>
<protein>
    <submittedName>
        <fullName evidence="11">Catecholamine-binding domain present in a variety of eukaryotic proteins</fullName>
    </submittedName>
</protein>
<feature type="signal peptide" evidence="9">
    <location>
        <begin position="1"/>
        <end position="19"/>
    </location>
</feature>
<evidence type="ECO:0000256" key="4">
    <source>
        <dbReference type="ARBA" id="ARBA00022982"/>
    </source>
</evidence>
<feature type="transmembrane region" description="Helical" evidence="8">
    <location>
        <begin position="252"/>
        <end position="276"/>
    </location>
</feature>
<feature type="transmembrane region" description="Helical" evidence="8">
    <location>
        <begin position="384"/>
        <end position="404"/>
    </location>
</feature>
<feature type="transmembrane region" description="Helical" evidence="8">
    <location>
        <begin position="283"/>
        <end position="303"/>
    </location>
</feature>
<organism evidence="11 12">
    <name type="scientific">Teratosphaeria destructans</name>
    <dbReference type="NCBI Taxonomy" id="418781"/>
    <lineage>
        <taxon>Eukaryota</taxon>
        <taxon>Fungi</taxon>
        <taxon>Dikarya</taxon>
        <taxon>Ascomycota</taxon>
        <taxon>Pezizomycotina</taxon>
        <taxon>Dothideomycetes</taxon>
        <taxon>Dothideomycetidae</taxon>
        <taxon>Mycosphaerellales</taxon>
        <taxon>Teratosphaeriaceae</taxon>
        <taxon>Teratosphaeria</taxon>
    </lineage>
</organism>
<dbReference type="AlphaFoldDB" id="A0A9W7SXJ0"/>
<keyword evidence="9" id="KW-0732">Signal</keyword>
<comment type="subcellular location">
    <subcellularLocation>
        <location evidence="1">Membrane</location>
    </subcellularLocation>
</comment>
<keyword evidence="4" id="KW-0249">Electron transport</keyword>
<sequence>MKTILLGITVSTLALRTTAATISNASSVFVYNGEQSNEQFVFAYAVDTTENDLYIHMSAPAGNAWMAVGAGSSMKDTLMLIAYPSKNGTGMTLSPRIATEHSEPSYTDKVTCDLVYADDLEDGNTVTNDGYQGSGLFGTMTVNAVCHNATTDQSKSPLVAGFPVGSSDAMSPFIFAVGPGTVGNNNLQSNSLTASLREHDFYGHFSMNATAAAAPAGSQAQVPRPNAADNNYTLANADAAYATHADNDPAPIIHAGVMCITFVFIYPLGAMLLRILNKVKSHAVVQCIGLVLTTMATAGGIVMSSKYNKSKNFNSAHQIIGILIFIALWAQLTLGILNHRTFKQTGQKTTMGKVHLYLGPAVIFLGWINAPLGFVFGGNPHACLPYIVILLAVIIVYLSLRFCSHLCCGKRLKKDGAGPRQAEGAMQAGVEGYQYPQFGSVGVGAGGQGQGETYMQPPPSYSRHPYERQPSYRSEDVMLRPVESRESALAGQQAAQPRAMI</sequence>
<evidence type="ECO:0000256" key="8">
    <source>
        <dbReference type="SAM" id="Phobius"/>
    </source>
</evidence>
<evidence type="ECO:0000256" key="5">
    <source>
        <dbReference type="ARBA" id="ARBA00022989"/>
    </source>
</evidence>
<keyword evidence="12" id="KW-1185">Reference proteome</keyword>
<proteinExistence type="predicted"/>